<evidence type="ECO:0000256" key="1">
    <source>
        <dbReference type="SAM" id="MobiDB-lite"/>
    </source>
</evidence>
<evidence type="ECO:0008006" key="4">
    <source>
        <dbReference type="Google" id="ProtNLM"/>
    </source>
</evidence>
<dbReference type="NCBIfam" id="TIGR04267">
    <property type="entry name" value="mod_HExxH"/>
    <property type="match status" value="1"/>
</dbReference>
<protein>
    <recommendedName>
        <fullName evidence="4">HEXXH motif domain-containing protein</fullName>
    </recommendedName>
</protein>
<sequence>MSVRPRPTARRAGDPPRPLATASLPLAVSLVAPDALERLARTRATADDLALLLHALHSRRLVLLKSLLTRLERDPRAVPASTRERFEAHWSLMERAEARHAPAVRDTLDYPSVGNWLARALAAPQGAPLAAELEHFGSVAAAAALRSGAAFTAELAAPAGTLALPGIGLLEAGAPVVRLTARARTARLTVPGAGRHPAHHGPVLLRGARRVTGAGTGWHGLRRLPGAAAVLDDLDPYRAPATGVGRTALPPSGRTAGAGRPWTRRWRAALGLLRATDPRRAAETTALLRCLVPVAGPADGGETEVSATARAAPGAILATLPRTAADLAEVLVHETQHTKLAVLHDLVPLHDAGPAAVHRVAWRPDPRPLAGVFQGTYAHLALAEFWDRAGRGTALPDAMREEARTRCDSYRRQVAEAVPILLESSELTPAGREFATGMERLLLSLGRTGRMAPGIAGASSCDDVQ</sequence>
<comment type="caution">
    <text evidence="2">The sequence shown here is derived from an EMBL/GenBank/DDBJ whole genome shotgun (WGS) entry which is preliminary data.</text>
</comment>
<feature type="region of interest" description="Disordered" evidence="1">
    <location>
        <begin position="1"/>
        <end position="20"/>
    </location>
</feature>
<evidence type="ECO:0000313" key="3">
    <source>
        <dbReference type="Proteomes" id="UP000327000"/>
    </source>
</evidence>
<dbReference type="InterPro" id="IPR026337">
    <property type="entry name" value="AKG_HExxH"/>
</dbReference>
<dbReference type="Proteomes" id="UP000327000">
    <property type="component" value="Unassembled WGS sequence"/>
</dbReference>
<proteinExistence type="predicted"/>
<name>A0A5N5WDY2_STRMB</name>
<organism evidence="2 3">
    <name type="scientific">Streptomyces mobaraensis</name>
    <name type="common">Streptoverticillium mobaraense</name>
    <dbReference type="NCBI Taxonomy" id="35621"/>
    <lineage>
        <taxon>Bacteria</taxon>
        <taxon>Bacillati</taxon>
        <taxon>Actinomycetota</taxon>
        <taxon>Actinomycetes</taxon>
        <taxon>Kitasatosporales</taxon>
        <taxon>Streptomycetaceae</taxon>
        <taxon>Streptomyces</taxon>
    </lineage>
</organism>
<dbReference type="OrthoDB" id="796761at2"/>
<reference evidence="2 3" key="1">
    <citation type="journal article" date="2019" name="Microb. Cell Fact.">
        <title>Exploring novel herbicidin analogues by transcriptional regulator overexpression and MS/MS molecular networking.</title>
        <authorList>
            <person name="Shi Y."/>
            <person name="Gu R."/>
            <person name="Li Y."/>
            <person name="Wang X."/>
            <person name="Ren W."/>
            <person name="Li X."/>
            <person name="Wang L."/>
            <person name="Xie Y."/>
            <person name="Hong B."/>
        </authorList>
    </citation>
    <scope>NUCLEOTIDE SEQUENCE [LARGE SCALE GENOMIC DNA]</scope>
    <source>
        <strain evidence="2 3">US-43</strain>
    </source>
</reference>
<dbReference type="AlphaFoldDB" id="A0A5N5WDY2"/>
<accession>A0A5N5WDY2</accession>
<dbReference type="EMBL" id="VOKX01000007">
    <property type="protein sequence ID" value="KAB7851135.1"/>
    <property type="molecule type" value="Genomic_DNA"/>
</dbReference>
<gene>
    <name evidence="2" type="ORF">FRZ00_03110</name>
</gene>
<evidence type="ECO:0000313" key="2">
    <source>
        <dbReference type="EMBL" id="KAB7851135.1"/>
    </source>
</evidence>
<keyword evidence="3" id="KW-1185">Reference proteome</keyword>